<accession>L0RIT5</accession>
<dbReference type="Gene3D" id="3.40.50.2300">
    <property type="match status" value="2"/>
</dbReference>
<protein>
    <submittedName>
        <fullName evidence="9">Basic membrane lipoprotein</fullName>
    </submittedName>
</protein>
<dbReference type="Proteomes" id="UP000010808">
    <property type="component" value="Chromosome"/>
</dbReference>
<dbReference type="GO" id="GO:0005886">
    <property type="term" value="C:plasma membrane"/>
    <property type="evidence" value="ECO:0007669"/>
    <property type="project" value="UniProtKB-SubCell"/>
</dbReference>
<comment type="similarity">
    <text evidence="2">Belongs to the BMP lipoprotein family.</text>
</comment>
<dbReference type="Pfam" id="PF02608">
    <property type="entry name" value="Bmp"/>
    <property type="match status" value="1"/>
</dbReference>
<dbReference type="PATRIC" id="fig|1121451.3.peg.3422"/>
<feature type="chain" id="PRO_5003947326" evidence="7">
    <location>
        <begin position="19"/>
        <end position="334"/>
    </location>
</feature>
<keyword evidence="10" id="KW-1185">Reference proteome</keyword>
<proteinExistence type="inferred from homology"/>
<dbReference type="InterPro" id="IPR050957">
    <property type="entry name" value="BMP_lipoprotein"/>
</dbReference>
<evidence type="ECO:0000256" key="6">
    <source>
        <dbReference type="ARBA" id="ARBA00023288"/>
    </source>
</evidence>
<dbReference type="HOGENOM" id="CLU_038813_0_0_7"/>
<organism evidence="9 10">
    <name type="scientific">Maridesulfovibrio hydrothermalis AM13 = DSM 14728</name>
    <dbReference type="NCBI Taxonomy" id="1121451"/>
    <lineage>
        <taxon>Bacteria</taxon>
        <taxon>Pseudomonadati</taxon>
        <taxon>Thermodesulfobacteriota</taxon>
        <taxon>Desulfovibrionia</taxon>
        <taxon>Desulfovibrionales</taxon>
        <taxon>Desulfovibrionaceae</taxon>
        <taxon>Maridesulfovibrio</taxon>
    </lineage>
</organism>
<dbReference type="InterPro" id="IPR003760">
    <property type="entry name" value="PnrA-like"/>
</dbReference>
<evidence type="ECO:0000313" key="9">
    <source>
        <dbReference type="EMBL" id="CCO25486.1"/>
    </source>
</evidence>
<keyword evidence="6 9" id="KW-0449">Lipoprotein</keyword>
<evidence type="ECO:0000256" key="3">
    <source>
        <dbReference type="ARBA" id="ARBA00022475"/>
    </source>
</evidence>
<keyword evidence="5" id="KW-0472">Membrane</keyword>
<dbReference type="EMBL" id="FO203522">
    <property type="protein sequence ID" value="CCO25486.1"/>
    <property type="molecule type" value="Genomic_DNA"/>
</dbReference>
<dbReference type="eggNOG" id="COG1744">
    <property type="taxonomic scope" value="Bacteria"/>
</dbReference>
<feature type="signal peptide" evidence="7">
    <location>
        <begin position="1"/>
        <end position="18"/>
    </location>
</feature>
<name>L0RIT5_9BACT</name>
<dbReference type="AlphaFoldDB" id="L0RIT5"/>
<keyword evidence="4 7" id="KW-0732">Signal</keyword>
<dbReference type="STRING" id="1121451.DESAM_23219"/>
<dbReference type="KEGG" id="dhy:DESAM_23219"/>
<dbReference type="PANTHER" id="PTHR34296">
    <property type="entry name" value="TRANSCRIPTIONAL ACTIVATOR PROTEIN MED"/>
    <property type="match status" value="1"/>
</dbReference>
<evidence type="ECO:0000256" key="4">
    <source>
        <dbReference type="ARBA" id="ARBA00022729"/>
    </source>
</evidence>
<reference evidence="9 10" key="1">
    <citation type="submission" date="2012-10" db="EMBL/GenBank/DDBJ databases">
        <authorList>
            <person name="Genoscope - CEA"/>
        </authorList>
    </citation>
    <scope>NUCLEOTIDE SEQUENCE [LARGE SCALE GENOMIC DNA]</scope>
    <source>
        <strain evidence="10">AM13 / DSM 14728</strain>
    </source>
</reference>
<dbReference type="RefSeq" id="WP_015338083.1">
    <property type="nucleotide sequence ID" value="NC_020055.1"/>
</dbReference>
<dbReference type="SUPFAM" id="SSF53822">
    <property type="entry name" value="Periplasmic binding protein-like I"/>
    <property type="match status" value="1"/>
</dbReference>
<keyword evidence="3" id="KW-1003">Cell membrane</keyword>
<comment type="subcellular location">
    <subcellularLocation>
        <location evidence="1">Cell membrane</location>
        <topology evidence="1">Lipid-anchor</topology>
    </subcellularLocation>
</comment>
<dbReference type="PANTHER" id="PTHR34296:SF2">
    <property type="entry name" value="ABC TRANSPORTER GUANOSINE-BINDING PROTEIN NUPN"/>
    <property type="match status" value="1"/>
</dbReference>
<evidence type="ECO:0000259" key="8">
    <source>
        <dbReference type="Pfam" id="PF02608"/>
    </source>
</evidence>
<sequence length="334" mass="36800">MRYFIILISFFAVLFAYADCAHADKFNPVIIYQGSIEDNSFNVSVHEGVKSFTEKTGLNCTEVVVGFGMDKYFDCVVKYADDGYSPIFALYGNHFSGLVDFVRRYPATRFIVLDTVYDEPNMFSFVLEEHEGSFLAGALAAMASKSKIIGFISVVDIPFLRRFWCGYVQGAKYVDPQITVLDGFIGSYDGAWFDGNATAALADDLMDQGADVIYQAAGGAGPAVLKAAAARGKLGIGVDVNQNGLYPGSVLTSMLKRTDKIILAALMLAKRGIWRDNFKRLGLEQEVVGISFDEHNKSLITSEMRLRIETIKKDIVLGSISVHDYTEDLKCPLP</sequence>
<dbReference type="InterPro" id="IPR028082">
    <property type="entry name" value="Peripla_BP_I"/>
</dbReference>
<gene>
    <name evidence="9" type="ORF">DESAM_23219</name>
</gene>
<evidence type="ECO:0000313" key="10">
    <source>
        <dbReference type="Proteomes" id="UP000010808"/>
    </source>
</evidence>
<evidence type="ECO:0000256" key="5">
    <source>
        <dbReference type="ARBA" id="ARBA00023136"/>
    </source>
</evidence>
<evidence type="ECO:0000256" key="1">
    <source>
        <dbReference type="ARBA" id="ARBA00004193"/>
    </source>
</evidence>
<evidence type="ECO:0000256" key="2">
    <source>
        <dbReference type="ARBA" id="ARBA00008610"/>
    </source>
</evidence>
<feature type="domain" description="ABC transporter substrate-binding protein PnrA-like" evidence="8">
    <location>
        <begin position="29"/>
        <end position="323"/>
    </location>
</feature>
<evidence type="ECO:0000256" key="7">
    <source>
        <dbReference type="SAM" id="SignalP"/>
    </source>
</evidence>
<dbReference type="CDD" id="cd06354">
    <property type="entry name" value="PBP1_PrnA-like"/>
    <property type="match status" value="1"/>
</dbReference>